<dbReference type="SUPFAM" id="SSF49503">
    <property type="entry name" value="Cupredoxins"/>
    <property type="match status" value="1"/>
</dbReference>
<sequence length="107" mass="11755">MKNSILLASLLCVSTWASAASNEFTLTIKDHLFTPSELKVPAGQKIKLTVDNQDPTPEEFESHSLKREKVIAGRSKAIIHVGPLKPGRYEFFGEFNEATAKGVLIAE</sequence>
<feature type="signal peptide" evidence="2">
    <location>
        <begin position="1"/>
        <end position="19"/>
    </location>
</feature>
<dbReference type="InterPro" id="IPR008972">
    <property type="entry name" value="Cupredoxin"/>
</dbReference>
<evidence type="ECO:0000313" key="5">
    <source>
        <dbReference type="Proteomes" id="UP001156664"/>
    </source>
</evidence>
<comment type="subcellular location">
    <subcellularLocation>
        <location evidence="1">Periplasm</location>
    </subcellularLocation>
</comment>
<gene>
    <name evidence="4" type="ORF">GCM10007875_05410</name>
</gene>
<comment type="caution">
    <text evidence="4">The sequence shown here is derived from an EMBL/GenBank/DDBJ whole genome shotgun (WGS) entry which is preliminary data.</text>
</comment>
<name>A0ABQ5YR88_9BURK</name>
<feature type="chain" id="PRO_5046614208" description="EfeO-type cupredoxin-like domain-containing protein" evidence="2">
    <location>
        <begin position="20"/>
        <end position="107"/>
    </location>
</feature>
<feature type="domain" description="EfeO-type cupredoxin-like" evidence="3">
    <location>
        <begin position="6"/>
        <end position="106"/>
    </location>
</feature>
<dbReference type="InterPro" id="IPR028096">
    <property type="entry name" value="EfeO_Cupredoxin"/>
</dbReference>
<evidence type="ECO:0000313" key="4">
    <source>
        <dbReference type="EMBL" id="GLR25453.1"/>
    </source>
</evidence>
<dbReference type="Proteomes" id="UP001156664">
    <property type="component" value="Unassembled WGS sequence"/>
</dbReference>
<dbReference type="Gene3D" id="2.60.40.420">
    <property type="entry name" value="Cupredoxins - blue copper proteins"/>
    <property type="match status" value="1"/>
</dbReference>
<dbReference type="Pfam" id="PF13473">
    <property type="entry name" value="Cupredoxin_1"/>
    <property type="match status" value="1"/>
</dbReference>
<organism evidence="4 5">
    <name type="scientific">Limnobacter litoralis</name>
    <dbReference type="NCBI Taxonomy" id="481366"/>
    <lineage>
        <taxon>Bacteria</taxon>
        <taxon>Pseudomonadati</taxon>
        <taxon>Pseudomonadota</taxon>
        <taxon>Betaproteobacteria</taxon>
        <taxon>Burkholderiales</taxon>
        <taxon>Burkholderiaceae</taxon>
        <taxon>Limnobacter</taxon>
    </lineage>
</organism>
<evidence type="ECO:0000256" key="1">
    <source>
        <dbReference type="ARBA" id="ARBA00004418"/>
    </source>
</evidence>
<accession>A0ABQ5YR88</accession>
<protein>
    <recommendedName>
        <fullName evidence="3">EfeO-type cupredoxin-like domain-containing protein</fullName>
    </recommendedName>
</protein>
<keyword evidence="5" id="KW-1185">Reference proteome</keyword>
<dbReference type="EMBL" id="BSOJ01000006">
    <property type="protein sequence ID" value="GLR25453.1"/>
    <property type="molecule type" value="Genomic_DNA"/>
</dbReference>
<evidence type="ECO:0000259" key="3">
    <source>
        <dbReference type="Pfam" id="PF13473"/>
    </source>
</evidence>
<keyword evidence="2" id="KW-0732">Signal</keyword>
<proteinExistence type="predicted"/>
<evidence type="ECO:0000256" key="2">
    <source>
        <dbReference type="SAM" id="SignalP"/>
    </source>
</evidence>
<dbReference type="RefSeq" id="WP_284279801.1">
    <property type="nucleotide sequence ID" value="NZ_BSOJ01000006.1"/>
</dbReference>
<reference evidence="5" key="1">
    <citation type="journal article" date="2019" name="Int. J. Syst. Evol. Microbiol.">
        <title>The Global Catalogue of Microorganisms (GCM) 10K type strain sequencing project: providing services to taxonomists for standard genome sequencing and annotation.</title>
        <authorList>
            <consortium name="The Broad Institute Genomics Platform"/>
            <consortium name="The Broad Institute Genome Sequencing Center for Infectious Disease"/>
            <person name="Wu L."/>
            <person name="Ma J."/>
        </authorList>
    </citation>
    <scope>NUCLEOTIDE SEQUENCE [LARGE SCALE GENOMIC DNA]</scope>
    <source>
        <strain evidence="5">NBRC 105857</strain>
    </source>
</reference>